<dbReference type="InterPro" id="IPR003593">
    <property type="entry name" value="AAA+_ATPase"/>
</dbReference>
<dbReference type="Gene3D" id="3.40.50.300">
    <property type="entry name" value="P-loop containing nucleotide triphosphate hydrolases"/>
    <property type="match status" value="1"/>
</dbReference>
<evidence type="ECO:0000313" key="6">
    <source>
        <dbReference type="Proteomes" id="UP000298663"/>
    </source>
</evidence>
<dbReference type="Proteomes" id="UP000298663">
    <property type="component" value="Unassembled WGS sequence"/>
</dbReference>
<evidence type="ECO:0000256" key="3">
    <source>
        <dbReference type="ARBA" id="ARBA00022840"/>
    </source>
</evidence>
<dbReference type="SUPFAM" id="SSF52540">
    <property type="entry name" value="P-loop containing nucleoside triphosphate hydrolases"/>
    <property type="match status" value="1"/>
</dbReference>
<keyword evidence="2" id="KW-0547">Nucleotide-binding</keyword>
<sequence>MGLHDVTFGYKDQVLFKNVNFGIAMDSRIAIVGPNGVGKSTLLKLLYGKLQPQLGECRIHRQIRVGWFDQHSNEALNGEQSPIEYLVAKFSIDPQTARKNLGMVGLPGPSHTVKIKDLSGGQKSRVALAELSLGSPDMLILDEPTNNLDIESIHALAEAIEDYGGGVLMVTHDERLIRATECQLWIVEDQDIVEIDGDFDTYRDEILSQLEKDAAAQNI</sequence>
<evidence type="ECO:0000259" key="4">
    <source>
        <dbReference type="PROSITE" id="PS50893"/>
    </source>
</evidence>
<feature type="domain" description="ABC transporter" evidence="4">
    <location>
        <begin position="1"/>
        <end position="215"/>
    </location>
</feature>
<dbReference type="FunFam" id="3.40.50.300:FF:001197">
    <property type="entry name" value="Putative ATP-binding cassette family ATPase"/>
    <property type="match status" value="1"/>
</dbReference>
<keyword evidence="6" id="KW-1185">Reference proteome</keyword>
<dbReference type="OrthoDB" id="2110130at2759"/>
<dbReference type="PANTHER" id="PTHR19211:SF14">
    <property type="entry name" value="ATP-BINDING CASSETTE SUB-FAMILY F MEMBER 1"/>
    <property type="match status" value="1"/>
</dbReference>
<dbReference type="PROSITE" id="PS00211">
    <property type="entry name" value="ABC_TRANSPORTER_1"/>
    <property type="match status" value="1"/>
</dbReference>
<dbReference type="STRING" id="34508.A0A4U5NFC7"/>
<dbReference type="CDD" id="cd03221">
    <property type="entry name" value="ABCF_EF-3"/>
    <property type="match status" value="1"/>
</dbReference>
<proteinExistence type="predicted"/>
<dbReference type="PROSITE" id="PS50893">
    <property type="entry name" value="ABC_TRANSPORTER_2"/>
    <property type="match status" value="1"/>
</dbReference>
<dbReference type="FunFam" id="3.40.50.300:FF:001092">
    <property type="entry name" value="ATP-binding cassette sub-family F member 2"/>
    <property type="match status" value="1"/>
</dbReference>
<dbReference type="AlphaFoldDB" id="A0A4U5NFC7"/>
<dbReference type="PANTHER" id="PTHR19211">
    <property type="entry name" value="ATP-BINDING TRANSPORT PROTEIN-RELATED"/>
    <property type="match status" value="1"/>
</dbReference>
<gene>
    <name evidence="5" type="ORF">L596_015553</name>
</gene>
<dbReference type="InterPro" id="IPR017871">
    <property type="entry name" value="ABC_transporter-like_CS"/>
</dbReference>
<dbReference type="EMBL" id="AZBU02000004">
    <property type="protein sequence ID" value="TKR81727.1"/>
    <property type="molecule type" value="Genomic_DNA"/>
</dbReference>
<evidence type="ECO:0000256" key="1">
    <source>
        <dbReference type="ARBA" id="ARBA00022737"/>
    </source>
</evidence>
<organism evidence="5 6">
    <name type="scientific">Steinernema carpocapsae</name>
    <name type="common">Entomopathogenic nematode</name>
    <dbReference type="NCBI Taxonomy" id="34508"/>
    <lineage>
        <taxon>Eukaryota</taxon>
        <taxon>Metazoa</taxon>
        <taxon>Ecdysozoa</taxon>
        <taxon>Nematoda</taxon>
        <taxon>Chromadorea</taxon>
        <taxon>Rhabditida</taxon>
        <taxon>Tylenchina</taxon>
        <taxon>Panagrolaimomorpha</taxon>
        <taxon>Strongyloidoidea</taxon>
        <taxon>Steinernematidae</taxon>
        <taxon>Steinernema</taxon>
    </lineage>
</organism>
<keyword evidence="1" id="KW-0677">Repeat</keyword>
<protein>
    <recommendedName>
        <fullName evidence="4">ABC transporter domain-containing protein</fullName>
    </recommendedName>
</protein>
<dbReference type="InterPro" id="IPR003439">
    <property type="entry name" value="ABC_transporter-like_ATP-bd"/>
</dbReference>
<dbReference type="InterPro" id="IPR027417">
    <property type="entry name" value="P-loop_NTPase"/>
</dbReference>
<evidence type="ECO:0000256" key="2">
    <source>
        <dbReference type="ARBA" id="ARBA00022741"/>
    </source>
</evidence>
<keyword evidence="3" id="KW-0067">ATP-binding</keyword>
<accession>A0A4U5NFC7</accession>
<dbReference type="Pfam" id="PF00005">
    <property type="entry name" value="ABC_tran"/>
    <property type="match status" value="1"/>
</dbReference>
<comment type="caution">
    <text evidence="5">The sequence shown here is derived from an EMBL/GenBank/DDBJ whole genome shotgun (WGS) entry which is preliminary data.</text>
</comment>
<name>A0A4U5NFC7_STECR</name>
<reference evidence="5 6" key="2">
    <citation type="journal article" date="2019" name="G3 (Bethesda)">
        <title>Hybrid Assembly of the Genome of the Entomopathogenic Nematode Steinernema carpocapsae Identifies the X-Chromosome.</title>
        <authorList>
            <person name="Serra L."/>
            <person name="Macchietto M."/>
            <person name="Macias-Munoz A."/>
            <person name="McGill C.J."/>
            <person name="Rodriguez I.M."/>
            <person name="Rodriguez B."/>
            <person name="Murad R."/>
            <person name="Mortazavi A."/>
        </authorList>
    </citation>
    <scope>NUCLEOTIDE SEQUENCE [LARGE SCALE GENOMIC DNA]</scope>
    <source>
        <strain evidence="5 6">ALL</strain>
    </source>
</reference>
<dbReference type="GO" id="GO:0016887">
    <property type="term" value="F:ATP hydrolysis activity"/>
    <property type="evidence" value="ECO:0007669"/>
    <property type="project" value="InterPro"/>
</dbReference>
<reference evidence="5 6" key="1">
    <citation type="journal article" date="2015" name="Genome Biol.">
        <title>Comparative genomics of Steinernema reveals deeply conserved gene regulatory networks.</title>
        <authorList>
            <person name="Dillman A.R."/>
            <person name="Macchietto M."/>
            <person name="Porter C.F."/>
            <person name="Rogers A."/>
            <person name="Williams B."/>
            <person name="Antoshechkin I."/>
            <person name="Lee M.M."/>
            <person name="Goodwin Z."/>
            <person name="Lu X."/>
            <person name="Lewis E.E."/>
            <person name="Goodrich-Blair H."/>
            <person name="Stock S.P."/>
            <person name="Adams B.J."/>
            <person name="Sternberg P.W."/>
            <person name="Mortazavi A."/>
        </authorList>
    </citation>
    <scope>NUCLEOTIDE SEQUENCE [LARGE SCALE GENOMIC DNA]</scope>
    <source>
        <strain evidence="5 6">ALL</strain>
    </source>
</reference>
<dbReference type="InterPro" id="IPR050611">
    <property type="entry name" value="ABCF"/>
</dbReference>
<dbReference type="GO" id="GO:0005524">
    <property type="term" value="F:ATP binding"/>
    <property type="evidence" value="ECO:0007669"/>
    <property type="project" value="UniProtKB-KW"/>
</dbReference>
<dbReference type="SMART" id="SM00382">
    <property type="entry name" value="AAA"/>
    <property type="match status" value="1"/>
</dbReference>
<evidence type="ECO:0000313" key="5">
    <source>
        <dbReference type="EMBL" id="TKR81727.1"/>
    </source>
</evidence>